<evidence type="ECO:0000313" key="3">
    <source>
        <dbReference type="EMBL" id="KAK6943614.1"/>
    </source>
</evidence>
<evidence type="ECO:0000313" key="4">
    <source>
        <dbReference type="Proteomes" id="UP001370490"/>
    </source>
</evidence>
<dbReference type="PANTHER" id="PTHR42898">
    <property type="entry name" value="TROPINONE REDUCTASE"/>
    <property type="match status" value="1"/>
</dbReference>
<reference evidence="3 4" key="1">
    <citation type="submission" date="2023-12" db="EMBL/GenBank/DDBJ databases">
        <title>A high-quality genome assembly for Dillenia turbinata (Dilleniales).</title>
        <authorList>
            <person name="Chanderbali A."/>
        </authorList>
    </citation>
    <scope>NUCLEOTIDE SEQUENCE [LARGE SCALE GENOMIC DNA]</scope>
    <source>
        <strain evidence="3">LSX21</strain>
        <tissue evidence="3">Leaf</tissue>
    </source>
</reference>
<keyword evidence="1" id="KW-0521">NADP</keyword>
<dbReference type="EMBL" id="JBAMMX010000003">
    <property type="protein sequence ID" value="KAK6943614.1"/>
    <property type="molecule type" value="Genomic_DNA"/>
</dbReference>
<organism evidence="3 4">
    <name type="scientific">Dillenia turbinata</name>
    <dbReference type="NCBI Taxonomy" id="194707"/>
    <lineage>
        <taxon>Eukaryota</taxon>
        <taxon>Viridiplantae</taxon>
        <taxon>Streptophyta</taxon>
        <taxon>Embryophyta</taxon>
        <taxon>Tracheophyta</taxon>
        <taxon>Spermatophyta</taxon>
        <taxon>Magnoliopsida</taxon>
        <taxon>eudicotyledons</taxon>
        <taxon>Gunneridae</taxon>
        <taxon>Pentapetalae</taxon>
        <taxon>Dilleniales</taxon>
        <taxon>Dilleniaceae</taxon>
        <taxon>Dillenia</taxon>
    </lineage>
</organism>
<dbReference type="PANTHER" id="PTHR42898:SF6">
    <property type="entry name" value="NADP-DEPENDENT MANNITOL DEHYDROGENASE"/>
    <property type="match status" value="1"/>
</dbReference>
<name>A0AAN8W073_9MAGN</name>
<comment type="caution">
    <text evidence="3">The sequence shown here is derived from an EMBL/GenBank/DDBJ whole genome shotgun (WGS) entry which is preliminary data.</text>
</comment>
<evidence type="ECO:0000256" key="1">
    <source>
        <dbReference type="ARBA" id="ARBA00022857"/>
    </source>
</evidence>
<proteinExistence type="predicted"/>
<gene>
    <name evidence="3" type="ORF">RJ641_024716</name>
</gene>
<dbReference type="InterPro" id="IPR045000">
    <property type="entry name" value="TR"/>
</dbReference>
<dbReference type="PRINTS" id="PR00081">
    <property type="entry name" value="GDHRDH"/>
</dbReference>
<accession>A0AAN8W073</accession>
<keyword evidence="2" id="KW-0560">Oxidoreductase</keyword>
<dbReference type="Gene3D" id="3.40.50.720">
    <property type="entry name" value="NAD(P)-binding Rossmann-like Domain"/>
    <property type="match status" value="2"/>
</dbReference>
<dbReference type="GO" id="GO:0016491">
    <property type="term" value="F:oxidoreductase activity"/>
    <property type="evidence" value="ECO:0007669"/>
    <property type="project" value="UniProtKB-KW"/>
</dbReference>
<dbReference type="AlphaFoldDB" id="A0AAN8W073"/>
<dbReference type="InterPro" id="IPR002347">
    <property type="entry name" value="SDR_fam"/>
</dbReference>
<evidence type="ECO:0000256" key="2">
    <source>
        <dbReference type="ARBA" id="ARBA00023002"/>
    </source>
</evidence>
<dbReference type="Proteomes" id="UP001370490">
    <property type="component" value="Unassembled WGS sequence"/>
</dbReference>
<dbReference type="Pfam" id="PF13561">
    <property type="entry name" value="adh_short_C2"/>
    <property type="match status" value="1"/>
</dbReference>
<protein>
    <submittedName>
        <fullName evidence="3">Short-chain dehydrogenase/reductase SDR</fullName>
    </submittedName>
</protein>
<dbReference type="SUPFAM" id="SSF51735">
    <property type="entry name" value="NAD(P)-binding Rossmann-fold domains"/>
    <property type="match status" value="1"/>
</dbReference>
<keyword evidence="4" id="KW-1185">Reference proteome</keyword>
<dbReference type="InterPro" id="IPR036291">
    <property type="entry name" value="NAD(P)-bd_dom_sf"/>
</dbReference>
<sequence>MAEAGESCRDQRWSVDGMTALVTSGSKGIGHATAEELAGFGAVVPTCPNQAELEKCLREWQKKGFKVTGSVCDFLDGDGLQYISRKAQYPICNPSPSTCTPTPAINQLTKNLASEWAKDKIQTNAVAPWIVRSPLIEHTTVKSLPNAESQENVARLMSRTPLGRPAEANEVSALVAFLCFPAASYITGQVINVDGGFSISGFVPNRI</sequence>
<dbReference type="Pfam" id="PF00106">
    <property type="entry name" value="adh_short"/>
    <property type="match status" value="1"/>
</dbReference>